<name>A0A1W1EGB7_9ZZZZ</name>
<reference evidence="1" key="1">
    <citation type="submission" date="2016-10" db="EMBL/GenBank/DDBJ databases">
        <authorList>
            <person name="de Groot N.N."/>
        </authorList>
    </citation>
    <scope>NUCLEOTIDE SEQUENCE</scope>
</reference>
<evidence type="ECO:0000313" key="1">
    <source>
        <dbReference type="EMBL" id="SFZ99062.1"/>
    </source>
</evidence>
<proteinExistence type="predicted"/>
<protein>
    <submittedName>
        <fullName evidence="1">Uncharacterized protein</fullName>
    </submittedName>
</protein>
<accession>A0A1W1EGB7</accession>
<dbReference type="EMBL" id="FPKX01000074">
    <property type="protein sequence ID" value="SFZ99062.1"/>
    <property type="molecule type" value="Genomic_DNA"/>
</dbReference>
<sequence>MDKKEYLSSIKPLDKEIDNIEMSLFMVGHNDRLNNIRRIKNA</sequence>
<organism evidence="1">
    <name type="scientific">hydrothermal vent metagenome</name>
    <dbReference type="NCBI Taxonomy" id="652676"/>
    <lineage>
        <taxon>unclassified sequences</taxon>
        <taxon>metagenomes</taxon>
        <taxon>ecological metagenomes</taxon>
    </lineage>
</organism>
<gene>
    <name evidence="1" type="ORF">MNB_SV-5-976</name>
</gene>
<dbReference type="AlphaFoldDB" id="A0A1W1EGB7"/>